<feature type="transmembrane region" description="Helical" evidence="11">
    <location>
        <begin position="209"/>
        <end position="234"/>
    </location>
</feature>
<comment type="similarity">
    <text evidence="2">Belongs to the sphingosine N-acyltransferase family.</text>
</comment>
<dbReference type="Pfam" id="PF03798">
    <property type="entry name" value="TRAM_LAG1_CLN8"/>
    <property type="match status" value="1"/>
</dbReference>
<evidence type="ECO:0000256" key="3">
    <source>
        <dbReference type="ARBA" id="ARBA00022679"/>
    </source>
</evidence>
<evidence type="ECO:0000313" key="14">
    <source>
        <dbReference type="Proteomes" id="UP000481288"/>
    </source>
</evidence>
<feature type="transmembrane region" description="Helical" evidence="11">
    <location>
        <begin position="162"/>
        <end position="182"/>
    </location>
</feature>
<dbReference type="PANTHER" id="PTHR12560:SF11">
    <property type="entry name" value="CERAMIDE SYNTHASE LAC1-RELATED"/>
    <property type="match status" value="1"/>
</dbReference>
<keyword evidence="3 13" id="KW-0808">Transferase</keyword>
<comment type="caution">
    <text evidence="13">The sequence shown here is derived from an EMBL/GenBank/DDBJ whole genome shotgun (WGS) entry which is preliminary data.</text>
</comment>
<feature type="transmembrane region" description="Helical" evidence="11">
    <location>
        <begin position="109"/>
        <end position="130"/>
    </location>
</feature>
<feature type="transmembrane region" description="Helical" evidence="11">
    <location>
        <begin position="332"/>
        <end position="349"/>
    </location>
</feature>
<evidence type="ECO:0000256" key="6">
    <source>
        <dbReference type="ARBA" id="ARBA00022989"/>
    </source>
</evidence>
<feature type="transmembrane region" description="Helical" evidence="11">
    <location>
        <begin position="292"/>
        <end position="312"/>
    </location>
</feature>
<keyword evidence="8" id="KW-0325">Glycoprotein</keyword>
<dbReference type="OrthoDB" id="3053196at2759"/>
<keyword evidence="14" id="KW-1185">Reference proteome</keyword>
<dbReference type="EMBL" id="QGMG01000060">
    <property type="protein sequence ID" value="TVY58067.1"/>
    <property type="molecule type" value="Genomic_DNA"/>
</dbReference>
<sequence>MPSTEAFPLLSSTDKLAPLQHNVETPRVRRRSSGLGGEIRAGDTSAPALATLDVRPPSPGTIKVSRAPSCYHIVTRAEDKQAQNESYRKKPFSKRRKAKSLFVKWKRYALKHTWVTPLILIGVFLALFAINPTESNPIHHFIFLSYKLPAEPGAPVHYGKGWWDFAFVAFYIIVLSFTREFIMQQWLRPMARSSGLKSRAKQSRFMEQMYTAIYFGVLGPCGLYVMSRTPVWYFNTRGMYEGFPHKTHEADFKFYYLFQAAYWAQQALVLSLGMEKPRKDYKELVGHHITTLFLIGLSYRCHFTYMGLAVYITHDISDFFLATSKTLNYLDHPLVGPYFGFFIVAWCYLRHYLNLRILWSEFNEFKTVGPYELNWETEQYKCDLSHWISTFLLASLQGLNIFWLYYILRIAYRFLFYNVAEDDRSDNDENELAEEQRLDALSRSGVDAAVGPKVLLNGSSVHENGKENGKANGKANGTAKVRTDGLTNRKTTTRKAARKV</sequence>
<feature type="domain" description="TLC" evidence="12">
    <location>
        <begin position="200"/>
        <end position="416"/>
    </location>
</feature>
<name>A0A7D8YTR6_9HELO</name>
<dbReference type="PANTHER" id="PTHR12560">
    <property type="entry name" value="LONGEVITY ASSURANCE FACTOR 1 LAG1"/>
    <property type="match status" value="1"/>
</dbReference>
<protein>
    <submittedName>
        <fullName evidence="13">Sphingosine N-acyltransferase-like protein FUM17</fullName>
    </submittedName>
</protein>
<dbReference type="Proteomes" id="UP000481288">
    <property type="component" value="Unassembled WGS sequence"/>
</dbReference>
<proteinExistence type="inferred from homology"/>
<keyword evidence="6 11" id="KW-1133">Transmembrane helix</keyword>
<evidence type="ECO:0000256" key="10">
    <source>
        <dbReference type="SAM" id="MobiDB-lite"/>
    </source>
</evidence>
<dbReference type="InterPro" id="IPR006634">
    <property type="entry name" value="TLC-dom"/>
</dbReference>
<dbReference type="PROSITE" id="PS50922">
    <property type="entry name" value="TLC"/>
    <property type="match status" value="1"/>
</dbReference>
<dbReference type="GO" id="GO:0050291">
    <property type="term" value="F:sphingosine N-acyltransferase activity"/>
    <property type="evidence" value="ECO:0007669"/>
    <property type="project" value="InterPro"/>
</dbReference>
<dbReference type="AlphaFoldDB" id="A0A7D8YTR6"/>
<organism evidence="13 14">
    <name type="scientific">Lachnellula cervina</name>
    <dbReference type="NCBI Taxonomy" id="1316786"/>
    <lineage>
        <taxon>Eukaryota</taxon>
        <taxon>Fungi</taxon>
        <taxon>Dikarya</taxon>
        <taxon>Ascomycota</taxon>
        <taxon>Pezizomycotina</taxon>
        <taxon>Leotiomycetes</taxon>
        <taxon>Helotiales</taxon>
        <taxon>Lachnaceae</taxon>
        <taxon>Lachnellula</taxon>
    </lineage>
</organism>
<evidence type="ECO:0000259" key="12">
    <source>
        <dbReference type="PROSITE" id="PS50922"/>
    </source>
</evidence>
<accession>A0A7D8YTR6</accession>
<keyword evidence="5" id="KW-0256">Endoplasmic reticulum</keyword>
<evidence type="ECO:0000256" key="7">
    <source>
        <dbReference type="ARBA" id="ARBA00023136"/>
    </source>
</evidence>
<evidence type="ECO:0000313" key="13">
    <source>
        <dbReference type="EMBL" id="TVY58067.1"/>
    </source>
</evidence>
<evidence type="ECO:0000256" key="11">
    <source>
        <dbReference type="SAM" id="Phobius"/>
    </source>
</evidence>
<evidence type="ECO:0000256" key="1">
    <source>
        <dbReference type="ARBA" id="ARBA00004477"/>
    </source>
</evidence>
<comment type="subcellular location">
    <subcellularLocation>
        <location evidence="1">Endoplasmic reticulum membrane</location>
        <topology evidence="1">Multi-pass membrane protein</topology>
    </subcellularLocation>
</comment>
<feature type="region of interest" description="Disordered" evidence="10">
    <location>
        <begin position="457"/>
        <end position="500"/>
    </location>
</feature>
<evidence type="ECO:0000256" key="8">
    <source>
        <dbReference type="ARBA" id="ARBA00023180"/>
    </source>
</evidence>
<feature type="transmembrane region" description="Helical" evidence="11">
    <location>
        <begin position="387"/>
        <end position="408"/>
    </location>
</feature>
<evidence type="ECO:0000256" key="5">
    <source>
        <dbReference type="ARBA" id="ARBA00022824"/>
    </source>
</evidence>
<evidence type="ECO:0000256" key="2">
    <source>
        <dbReference type="ARBA" id="ARBA00009808"/>
    </source>
</evidence>
<dbReference type="InterPro" id="IPR016439">
    <property type="entry name" value="Lag1/Lac1-like"/>
</dbReference>
<dbReference type="GO" id="GO:0046513">
    <property type="term" value="P:ceramide biosynthetic process"/>
    <property type="evidence" value="ECO:0007669"/>
    <property type="project" value="InterPro"/>
</dbReference>
<keyword evidence="7 9" id="KW-0472">Membrane</keyword>
<feature type="compositionally biased region" description="Basic residues" evidence="10">
    <location>
        <begin position="491"/>
        <end position="500"/>
    </location>
</feature>
<evidence type="ECO:0000256" key="4">
    <source>
        <dbReference type="ARBA" id="ARBA00022692"/>
    </source>
</evidence>
<reference evidence="13 14" key="1">
    <citation type="submission" date="2018-05" db="EMBL/GenBank/DDBJ databases">
        <title>Whole genome sequencing for identification of molecular markers to develop diagnostic detection tools for the regulated plant pathogen Lachnellula willkommii.</title>
        <authorList>
            <person name="Giroux E."/>
            <person name="Bilodeau G."/>
        </authorList>
    </citation>
    <scope>NUCLEOTIDE SEQUENCE [LARGE SCALE GENOMIC DNA]</scope>
    <source>
        <strain evidence="13 14">CBS 625.97</strain>
    </source>
</reference>
<gene>
    <name evidence="13" type="primary">FUM17_0</name>
    <name evidence="13" type="ORF">LCER1_G002126</name>
</gene>
<dbReference type="SMART" id="SM00724">
    <property type="entry name" value="TLC"/>
    <property type="match status" value="1"/>
</dbReference>
<keyword evidence="13" id="KW-0012">Acyltransferase</keyword>
<evidence type="ECO:0000256" key="9">
    <source>
        <dbReference type="PROSITE-ProRule" id="PRU00205"/>
    </source>
</evidence>
<dbReference type="GO" id="GO:0005789">
    <property type="term" value="C:endoplasmic reticulum membrane"/>
    <property type="evidence" value="ECO:0007669"/>
    <property type="project" value="UniProtKB-SubCell"/>
</dbReference>
<feature type="transmembrane region" description="Helical" evidence="11">
    <location>
        <begin position="254"/>
        <end position="272"/>
    </location>
</feature>
<keyword evidence="4 9" id="KW-0812">Transmembrane</keyword>